<proteinExistence type="predicted"/>
<organism evidence="2">
    <name type="scientific">marine sediment metagenome</name>
    <dbReference type="NCBI Taxonomy" id="412755"/>
    <lineage>
        <taxon>unclassified sequences</taxon>
        <taxon>metagenomes</taxon>
        <taxon>ecological metagenomes</taxon>
    </lineage>
</organism>
<dbReference type="Gene3D" id="2.120.10.30">
    <property type="entry name" value="TolB, C-terminal domain"/>
    <property type="match status" value="1"/>
</dbReference>
<sequence length="443" mass="49486">MAATARQSDVTRNKAHPILKRYNFTYLDITMKNWNFNLKKPMVTALCSALLSCVSMPLLAQDEIIRGELPPMPQMEWVPSPADYQVEEFATDLQVVWAIKFAPDGRMFVTERPGRVRIISADGVMDPEPWLSIEERIFFQGESGLTGLAFHPDYPADPRVYVMYTYMTDEGPYNRISYYTESQGRAGAETILYDELAAQARGGSHSGGTLQFGDDGMLYVATGDAFERQRSNDLEDLSGAVLRITPEGEVPADNPWPGNPIWAHGMRNPHGLSWQPGTGNLFAGDHGPTGEDQLMAHDRIIVLEGGRHHGWPIFVGAIDSPDYVDPILTFVPSSPPGDVMFYTGDLMPELKNDLFVSVLGFQPQDRQNLMRIRFQDPADPTRPTHMERWFNDGDGNSVYGRLRALATGPDGSIYVGTSNHDGRQMTPDHREQPDRILRITPAN</sequence>
<dbReference type="InterPro" id="IPR011041">
    <property type="entry name" value="Quinoprot_gluc/sorb_DH_b-prop"/>
</dbReference>
<dbReference type="Pfam" id="PF07995">
    <property type="entry name" value="GSDH"/>
    <property type="match status" value="1"/>
</dbReference>
<dbReference type="AlphaFoldDB" id="A0A0F9YHC5"/>
<protein>
    <recommendedName>
        <fullName evidence="1">Glucose/Sorbosone dehydrogenase domain-containing protein</fullName>
    </recommendedName>
</protein>
<gene>
    <name evidence="2" type="ORF">LCGC14_0012050</name>
</gene>
<dbReference type="SUPFAM" id="SSF50952">
    <property type="entry name" value="Soluble quinoprotein glucose dehydrogenase"/>
    <property type="match status" value="1"/>
</dbReference>
<dbReference type="EMBL" id="LAZR01000002">
    <property type="protein sequence ID" value="KKO11707.1"/>
    <property type="molecule type" value="Genomic_DNA"/>
</dbReference>
<evidence type="ECO:0000259" key="1">
    <source>
        <dbReference type="Pfam" id="PF07995"/>
    </source>
</evidence>
<dbReference type="PANTHER" id="PTHR19328">
    <property type="entry name" value="HEDGEHOG-INTERACTING PROTEIN"/>
    <property type="match status" value="1"/>
</dbReference>
<accession>A0A0F9YHC5</accession>
<dbReference type="InterPro" id="IPR012938">
    <property type="entry name" value="Glc/Sorbosone_DH"/>
</dbReference>
<dbReference type="InterPro" id="IPR011042">
    <property type="entry name" value="6-blade_b-propeller_TolB-like"/>
</dbReference>
<comment type="caution">
    <text evidence="2">The sequence shown here is derived from an EMBL/GenBank/DDBJ whole genome shotgun (WGS) entry which is preliminary data.</text>
</comment>
<name>A0A0F9YHC5_9ZZZZ</name>
<feature type="domain" description="Glucose/Sorbosone dehydrogenase" evidence="1">
    <location>
        <begin position="94"/>
        <end position="423"/>
    </location>
</feature>
<dbReference type="PANTHER" id="PTHR19328:SF13">
    <property type="entry name" value="HIPL1 PROTEIN"/>
    <property type="match status" value="1"/>
</dbReference>
<reference evidence="2" key="1">
    <citation type="journal article" date="2015" name="Nature">
        <title>Complex archaea that bridge the gap between prokaryotes and eukaryotes.</title>
        <authorList>
            <person name="Spang A."/>
            <person name="Saw J.H."/>
            <person name="Jorgensen S.L."/>
            <person name="Zaremba-Niedzwiedzka K."/>
            <person name="Martijn J."/>
            <person name="Lind A.E."/>
            <person name="van Eijk R."/>
            <person name="Schleper C."/>
            <person name="Guy L."/>
            <person name="Ettema T.J."/>
        </authorList>
    </citation>
    <scope>NUCLEOTIDE SEQUENCE</scope>
</reference>
<evidence type="ECO:0000313" key="2">
    <source>
        <dbReference type="EMBL" id="KKO11707.1"/>
    </source>
</evidence>